<dbReference type="Proteomes" id="UP000596742">
    <property type="component" value="Unassembled WGS sequence"/>
</dbReference>
<dbReference type="GO" id="GO:0042246">
    <property type="term" value="P:tissue regeneration"/>
    <property type="evidence" value="ECO:0007669"/>
    <property type="project" value="InterPro"/>
</dbReference>
<keyword evidence="8" id="KW-1015">Disulfide bond</keyword>
<evidence type="ECO:0000256" key="2">
    <source>
        <dbReference type="ARBA" id="ARBA00006889"/>
    </source>
</evidence>
<keyword evidence="6 11" id="KW-0732">Signal</keyword>
<dbReference type="GO" id="GO:0008289">
    <property type="term" value="F:lipid binding"/>
    <property type="evidence" value="ECO:0007669"/>
    <property type="project" value="UniProtKB-KW"/>
</dbReference>
<keyword evidence="5" id="KW-0964">Secreted</keyword>
<dbReference type="PANTHER" id="PTHR10612">
    <property type="entry name" value="APOLIPOPROTEIN D"/>
    <property type="match status" value="1"/>
</dbReference>
<sequence length="198" mass="22162">MPLPCVVSQIQNTPVKMWSALVFLGCVWATTAQVVRPGGCPKTVTQTTLDLQQYLGNWYEIYKFWAIFEVGQKCVGANYQMKNDSHIRVDNSGIRSGSKVEAIGDLYMPDTKHPANLKVKFASSAPYGDYWVLDTDYKNYTLIYSCGPFLGPLGHVEFAWILSRQRTLDQSIVDKLMTKAKAFGIDTGHFSKTDQTGC</sequence>
<dbReference type="OrthoDB" id="565904at2759"/>
<comment type="similarity">
    <text evidence="2 11">Belongs to the calycin superfamily. Lipocalin family.</text>
</comment>
<dbReference type="GO" id="GO:0005576">
    <property type="term" value="C:extracellular region"/>
    <property type="evidence" value="ECO:0007669"/>
    <property type="project" value="UniProtKB-SubCell"/>
</dbReference>
<keyword evidence="9" id="KW-0325">Glycoprotein</keyword>
<dbReference type="PROSITE" id="PS00213">
    <property type="entry name" value="LIPOCALIN"/>
    <property type="match status" value="1"/>
</dbReference>
<evidence type="ECO:0000256" key="5">
    <source>
        <dbReference type="ARBA" id="ARBA00022525"/>
    </source>
</evidence>
<evidence type="ECO:0000256" key="11">
    <source>
        <dbReference type="PIRNR" id="PIRNR036893"/>
    </source>
</evidence>
<dbReference type="Pfam" id="PF08212">
    <property type="entry name" value="Lipocalin_2"/>
    <property type="match status" value="1"/>
</dbReference>
<dbReference type="GO" id="GO:0000302">
    <property type="term" value="P:response to reactive oxygen species"/>
    <property type="evidence" value="ECO:0007669"/>
    <property type="project" value="TreeGrafter"/>
</dbReference>
<evidence type="ECO:0000256" key="9">
    <source>
        <dbReference type="ARBA" id="ARBA00023180"/>
    </source>
</evidence>
<comment type="subcellular location">
    <subcellularLocation>
        <location evidence="1">Secreted</location>
    </subcellularLocation>
</comment>
<feature type="domain" description="Lipocalin/cytosolic fatty-acid binding" evidence="12">
    <location>
        <begin position="49"/>
        <end position="195"/>
    </location>
</feature>
<keyword evidence="7" id="KW-0446">Lipid-binding</keyword>
<evidence type="ECO:0000256" key="6">
    <source>
        <dbReference type="ARBA" id="ARBA00022729"/>
    </source>
</evidence>
<feature type="signal peptide" evidence="11">
    <location>
        <begin position="1"/>
        <end position="32"/>
    </location>
</feature>
<dbReference type="InterPro" id="IPR022272">
    <property type="entry name" value="Lipocalin_CS"/>
</dbReference>
<dbReference type="PIRSF" id="PIRSF036893">
    <property type="entry name" value="Lipocalin_ApoD"/>
    <property type="match status" value="1"/>
</dbReference>
<dbReference type="GO" id="GO:0005737">
    <property type="term" value="C:cytoplasm"/>
    <property type="evidence" value="ECO:0007669"/>
    <property type="project" value="TreeGrafter"/>
</dbReference>
<dbReference type="Gene3D" id="2.40.128.20">
    <property type="match status" value="1"/>
</dbReference>
<evidence type="ECO:0000313" key="14">
    <source>
        <dbReference type="Proteomes" id="UP000596742"/>
    </source>
</evidence>
<dbReference type="PANTHER" id="PTHR10612:SF34">
    <property type="entry name" value="APOLIPOPROTEIN D"/>
    <property type="match status" value="1"/>
</dbReference>
<gene>
    <name evidence="13" type="ORF">MGAL_10B043067</name>
</gene>
<evidence type="ECO:0000256" key="10">
    <source>
        <dbReference type="ARBA" id="ARBA00023283"/>
    </source>
</evidence>
<dbReference type="InterPro" id="IPR012674">
    <property type="entry name" value="Calycin"/>
</dbReference>
<feature type="chain" id="PRO_5033202319" description="Apolipoprotein D" evidence="11">
    <location>
        <begin position="33"/>
        <end position="198"/>
    </location>
</feature>
<dbReference type="AlphaFoldDB" id="A0A8B6G856"/>
<evidence type="ECO:0000313" key="13">
    <source>
        <dbReference type="EMBL" id="VDI60207.1"/>
    </source>
</evidence>
<accession>A0A8B6G856</accession>
<evidence type="ECO:0000259" key="12">
    <source>
        <dbReference type="Pfam" id="PF08212"/>
    </source>
</evidence>
<dbReference type="GO" id="GO:0007420">
    <property type="term" value="P:brain development"/>
    <property type="evidence" value="ECO:0007669"/>
    <property type="project" value="InterPro"/>
</dbReference>
<dbReference type="GO" id="GO:0006869">
    <property type="term" value="P:lipid transport"/>
    <property type="evidence" value="ECO:0007669"/>
    <property type="project" value="InterPro"/>
</dbReference>
<keyword evidence="4" id="KW-0813">Transport</keyword>
<evidence type="ECO:0000256" key="7">
    <source>
        <dbReference type="ARBA" id="ARBA00023121"/>
    </source>
</evidence>
<dbReference type="PRINTS" id="PR00179">
    <property type="entry name" value="LIPOCALIN"/>
</dbReference>
<name>A0A8B6G856_MYTGA</name>
<protein>
    <recommendedName>
        <fullName evidence="3">Apolipoprotein D</fullName>
    </recommendedName>
</protein>
<dbReference type="PRINTS" id="PR01219">
    <property type="entry name" value="APOLIPOPROTD"/>
</dbReference>
<dbReference type="CDD" id="cd19437">
    <property type="entry name" value="lipocalin_apoD-like"/>
    <property type="match status" value="1"/>
</dbReference>
<dbReference type="InterPro" id="IPR002969">
    <property type="entry name" value="ApolipopD"/>
</dbReference>
<dbReference type="GO" id="GO:0006629">
    <property type="term" value="P:lipid metabolic process"/>
    <property type="evidence" value="ECO:0007669"/>
    <property type="project" value="TreeGrafter"/>
</dbReference>
<keyword evidence="10" id="KW-0873">Pyrrolidone carboxylic acid</keyword>
<organism evidence="13 14">
    <name type="scientific">Mytilus galloprovincialis</name>
    <name type="common">Mediterranean mussel</name>
    <dbReference type="NCBI Taxonomy" id="29158"/>
    <lineage>
        <taxon>Eukaryota</taxon>
        <taxon>Metazoa</taxon>
        <taxon>Spiralia</taxon>
        <taxon>Lophotrochozoa</taxon>
        <taxon>Mollusca</taxon>
        <taxon>Bivalvia</taxon>
        <taxon>Autobranchia</taxon>
        <taxon>Pteriomorphia</taxon>
        <taxon>Mytilida</taxon>
        <taxon>Mytiloidea</taxon>
        <taxon>Mytilidae</taxon>
        <taxon>Mytilinae</taxon>
        <taxon>Mytilus</taxon>
    </lineage>
</organism>
<evidence type="ECO:0000256" key="3">
    <source>
        <dbReference type="ARBA" id="ARBA00019890"/>
    </source>
</evidence>
<dbReference type="SUPFAM" id="SSF50814">
    <property type="entry name" value="Lipocalins"/>
    <property type="match status" value="1"/>
</dbReference>
<evidence type="ECO:0000256" key="1">
    <source>
        <dbReference type="ARBA" id="ARBA00004613"/>
    </source>
</evidence>
<dbReference type="InterPro" id="IPR022271">
    <property type="entry name" value="Lipocalin_ApoD"/>
</dbReference>
<evidence type="ECO:0000256" key="4">
    <source>
        <dbReference type="ARBA" id="ARBA00022448"/>
    </source>
</evidence>
<reference evidence="13" key="1">
    <citation type="submission" date="2018-11" db="EMBL/GenBank/DDBJ databases">
        <authorList>
            <person name="Alioto T."/>
            <person name="Alioto T."/>
        </authorList>
    </citation>
    <scope>NUCLEOTIDE SEQUENCE</scope>
</reference>
<comment type="caution">
    <text evidence="13">The sequence shown here is derived from an EMBL/GenBank/DDBJ whole genome shotgun (WGS) entry which is preliminary data.</text>
</comment>
<dbReference type="InterPro" id="IPR000566">
    <property type="entry name" value="Lipocln_cytosolic_FA-bd_dom"/>
</dbReference>
<dbReference type="FunFam" id="2.40.128.20:FF:000003">
    <property type="entry name" value="Apolipoprotein D"/>
    <property type="match status" value="1"/>
</dbReference>
<keyword evidence="14" id="KW-1185">Reference proteome</keyword>
<proteinExistence type="inferred from homology"/>
<evidence type="ECO:0000256" key="8">
    <source>
        <dbReference type="ARBA" id="ARBA00023157"/>
    </source>
</evidence>
<keyword evidence="13" id="KW-0449">Lipoprotein</keyword>
<dbReference type="EMBL" id="UYJE01008021">
    <property type="protein sequence ID" value="VDI60207.1"/>
    <property type="molecule type" value="Genomic_DNA"/>
</dbReference>